<dbReference type="GO" id="GO:0005886">
    <property type="term" value="C:plasma membrane"/>
    <property type="evidence" value="ECO:0007669"/>
    <property type="project" value="UniProtKB-SubCell"/>
</dbReference>
<keyword evidence="7 10" id="KW-0472">Membrane</keyword>
<evidence type="ECO:0000256" key="1">
    <source>
        <dbReference type="ARBA" id="ARBA00004651"/>
    </source>
</evidence>
<evidence type="ECO:0000256" key="8">
    <source>
        <dbReference type="ARBA" id="ARBA00023170"/>
    </source>
</evidence>
<keyword evidence="8 10" id="KW-0675">Receptor</keyword>
<keyword evidence="5 10" id="KW-0552">Olfaction</keyword>
<dbReference type="GO" id="GO:0007165">
    <property type="term" value="P:signal transduction"/>
    <property type="evidence" value="ECO:0007669"/>
    <property type="project" value="UniProtKB-KW"/>
</dbReference>
<feature type="transmembrane region" description="Helical" evidence="10">
    <location>
        <begin position="136"/>
        <end position="156"/>
    </location>
</feature>
<comment type="similarity">
    <text evidence="10">Belongs to the insect chemoreceptor superfamily. Heteromeric odorant receptor channel (TC 1.A.69) family.</text>
</comment>
<keyword evidence="4 10" id="KW-0812">Transmembrane</keyword>
<reference evidence="11" key="1">
    <citation type="submission" date="2022-01" db="EMBL/GenBank/DDBJ databases">
        <authorList>
            <person name="King R."/>
        </authorList>
    </citation>
    <scope>NUCLEOTIDE SEQUENCE</scope>
</reference>
<keyword evidence="12" id="KW-1185">Reference proteome</keyword>
<accession>A0A9P0D7N2</accession>
<dbReference type="AlphaFoldDB" id="A0A9P0D7N2"/>
<dbReference type="EMBL" id="OU896707">
    <property type="protein sequence ID" value="CAH1116235.1"/>
    <property type="molecule type" value="Genomic_DNA"/>
</dbReference>
<dbReference type="PANTHER" id="PTHR21137:SF35">
    <property type="entry name" value="ODORANT RECEPTOR 19A-RELATED"/>
    <property type="match status" value="1"/>
</dbReference>
<evidence type="ECO:0000313" key="11">
    <source>
        <dbReference type="EMBL" id="CAH1116235.1"/>
    </source>
</evidence>
<gene>
    <name evidence="11" type="ORF">PHAECO_LOCUS256</name>
</gene>
<organism evidence="11 12">
    <name type="scientific">Phaedon cochleariae</name>
    <name type="common">Mustard beetle</name>
    <dbReference type="NCBI Taxonomy" id="80249"/>
    <lineage>
        <taxon>Eukaryota</taxon>
        <taxon>Metazoa</taxon>
        <taxon>Ecdysozoa</taxon>
        <taxon>Arthropoda</taxon>
        <taxon>Hexapoda</taxon>
        <taxon>Insecta</taxon>
        <taxon>Pterygota</taxon>
        <taxon>Neoptera</taxon>
        <taxon>Endopterygota</taxon>
        <taxon>Coleoptera</taxon>
        <taxon>Polyphaga</taxon>
        <taxon>Cucujiformia</taxon>
        <taxon>Chrysomeloidea</taxon>
        <taxon>Chrysomelidae</taxon>
        <taxon>Chrysomelinae</taxon>
        <taxon>Chrysomelini</taxon>
        <taxon>Phaedon</taxon>
    </lineage>
</organism>
<dbReference type="InterPro" id="IPR004117">
    <property type="entry name" value="7tm6_olfct_rcpt"/>
</dbReference>
<evidence type="ECO:0000256" key="5">
    <source>
        <dbReference type="ARBA" id="ARBA00022725"/>
    </source>
</evidence>
<feature type="transmembrane region" description="Helical" evidence="10">
    <location>
        <begin position="331"/>
        <end position="349"/>
    </location>
</feature>
<dbReference type="GO" id="GO:0004984">
    <property type="term" value="F:olfactory receptor activity"/>
    <property type="evidence" value="ECO:0007669"/>
    <property type="project" value="InterPro"/>
</dbReference>
<evidence type="ECO:0000256" key="2">
    <source>
        <dbReference type="ARBA" id="ARBA00022475"/>
    </source>
</evidence>
<dbReference type="OrthoDB" id="8191658at2759"/>
<evidence type="ECO:0000256" key="3">
    <source>
        <dbReference type="ARBA" id="ARBA00022606"/>
    </source>
</evidence>
<dbReference type="Pfam" id="PF02949">
    <property type="entry name" value="7tm_6"/>
    <property type="match status" value="1"/>
</dbReference>
<keyword evidence="2" id="KW-1003">Cell membrane</keyword>
<evidence type="ECO:0000256" key="7">
    <source>
        <dbReference type="ARBA" id="ARBA00023136"/>
    </source>
</evidence>
<comment type="caution">
    <text evidence="10">Lacks conserved residue(s) required for the propagation of feature annotation.</text>
</comment>
<evidence type="ECO:0000256" key="9">
    <source>
        <dbReference type="ARBA" id="ARBA00023224"/>
    </source>
</evidence>
<proteinExistence type="inferred from homology"/>
<dbReference type="Proteomes" id="UP001153737">
    <property type="component" value="Chromosome 1"/>
</dbReference>
<keyword evidence="3 10" id="KW-0716">Sensory transduction</keyword>
<evidence type="ECO:0000256" key="10">
    <source>
        <dbReference type="RuleBase" id="RU351113"/>
    </source>
</evidence>
<dbReference type="PANTHER" id="PTHR21137">
    <property type="entry name" value="ODORANT RECEPTOR"/>
    <property type="match status" value="1"/>
</dbReference>
<name>A0A9P0D7N2_PHACE</name>
<feature type="transmembrane region" description="Helical" evidence="10">
    <location>
        <begin position="77"/>
        <end position="98"/>
    </location>
</feature>
<reference evidence="11" key="2">
    <citation type="submission" date="2022-10" db="EMBL/GenBank/DDBJ databases">
        <authorList>
            <consortium name="ENA_rothamsted_submissions"/>
            <consortium name="culmorum"/>
            <person name="King R."/>
        </authorList>
    </citation>
    <scope>NUCLEOTIDE SEQUENCE</scope>
</reference>
<evidence type="ECO:0000256" key="6">
    <source>
        <dbReference type="ARBA" id="ARBA00022989"/>
    </source>
</evidence>
<sequence length="423" mass="48029">MSVNQQDSAYPENVFSVSDIIQKLSGIWIPGSDVNIILRILYMAFVAMLYGIGIIFLICEIVIFYKSLADIDKLISNISMLLTHLVGAFKFCIVAFGIKKIRNIMDTLQDKTYHYTALGEFNPGQMMQKQKTINSILSVLFFALYGMCGMSAYMSTTLSLDMGLEHDSFEMANITCYDFMPYVFYIPFPTNKKWECKMAALFMNIGLQLFAGVIACNDGLFVGLLGCLKTQLMIVCHVFTTIRVRTLKKLDLPENHFVMHDSENPVLEEEMYMQLNGVIRHLMILLRVRDEIEFMFTFVTLSQSIASLFIIASCLFVASTVPIGSPNFFSQLEYFVCVVVQFSLICWCGNEITIASESVTTALYESDWFSSTARYKKSMIITMTRMQRPVYLTIGKFAPLSLTVLLGVFRGSFSYFTVFKSIQ</sequence>
<feature type="transmembrane region" description="Helical" evidence="10">
    <location>
        <begin position="389"/>
        <end position="409"/>
    </location>
</feature>
<comment type="subcellular location">
    <subcellularLocation>
        <location evidence="1 10">Cell membrane</location>
        <topology evidence="1 10">Multi-pass membrane protein</topology>
    </subcellularLocation>
</comment>
<keyword evidence="9 10" id="KW-0807">Transducer</keyword>
<keyword evidence="6 10" id="KW-1133">Transmembrane helix</keyword>
<evidence type="ECO:0000256" key="4">
    <source>
        <dbReference type="ARBA" id="ARBA00022692"/>
    </source>
</evidence>
<feature type="transmembrane region" description="Helical" evidence="10">
    <location>
        <begin position="294"/>
        <end position="319"/>
    </location>
</feature>
<dbReference type="GO" id="GO:0005549">
    <property type="term" value="F:odorant binding"/>
    <property type="evidence" value="ECO:0007669"/>
    <property type="project" value="InterPro"/>
</dbReference>
<feature type="transmembrane region" description="Helical" evidence="10">
    <location>
        <begin position="40"/>
        <end position="65"/>
    </location>
</feature>
<protein>
    <recommendedName>
        <fullName evidence="10">Odorant receptor</fullName>
    </recommendedName>
</protein>
<evidence type="ECO:0000313" key="12">
    <source>
        <dbReference type="Proteomes" id="UP001153737"/>
    </source>
</evidence>